<dbReference type="SUPFAM" id="SSF55729">
    <property type="entry name" value="Acyl-CoA N-acyltransferases (Nat)"/>
    <property type="match status" value="1"/>
</dbReference>
<evidence type="ECO:0000259" key="4">
    <source>
        <dbReference type="PROSITE" id="PS51186"/>
    </source>
</evidence>
<name>A0A1H1WHV1_9ACTN</name>
<keyword evidence="2 5" id="KW-0808">Transferase</keyword>
<dbReference type="PROSITE" id="PS51186">
    <property type="entry name" value="GNAT"/>
    <property type="match status" value="1"/>
</dbReference>
<dbReference type="OrthoDB" id="9805924at2"/>
<dbReference type="InterPro" id="IPR000182">
    <property type="entry name" value="GNAT_dom"/>
</dbReference>
<keyword evidence="3 5" id="KW-0012">Acyltransferase</keyword>
<dbReference type="InterPro" id="IPR051016">
    <property type="entry name" value="Diverse_Substrate_AcTransf"/>
</dbReference>
<evidence type="ECO:0000256" key="2">
    <source>
        <dbReference type="ARBA" id="ARBA00022679"/>
    </source>
</evidence>
<keyword evidence="6" id="KW-1185">Reference proteome</keyword>
<dbReference type="CDD" id="cd04301">
    <property type="entry name" value="NAT_SF"/>
    <property type="match status" value="1"/>
</dbReference>
<dbReference type="RefSeq" id="WP_091532716.1">
    <property type="nucleotide sequence ID" value="NZ_LT629772.1"/>
</dbReference>
<proteinExistence type="inferred from homology"/>
<dbReference type="STRING" id="630515.SAMN04489812_3644"/>
<protein>
    <submittedName>
        <fullName evidence="5">L-amino acid N-acyltransferase YncA</fullName>
    </submittedName>
</protein>
<gene>
    <name evidence="5" type="ORF">SAMN04489812_3644</name>
</gene>
<evidence type="ECO:0000256" key="1">
    <source>
        <dbReference type="ARBA" id="ARBA00008694"/>
    </source>
</evidence>
<evidence type="ECO:0000313" key="6">
    <source>
        <dbReference type="Proteomes" id="UP000199103"/>
    </source>
</evidence>
<accession>A0A1H1WHV1</accession>
<dbReference type="Proteomes" id="UP000199103">
    <property type="component" value="Chromosome I"/>
</dbReference>
<dbReference type="Pfam" id="PF00583">
    <property type="entry name" value="Acetyltransf_1"/>
    <property type="match status" value="1"/>
</dbReference>
<evidence type="ECO:0000256" key="3">
    <source>
        <dbReference type="ARBA" id="ARBA00023315"/>
    </source>
</evidence>
<dbReference type="EMBL" id="LT629772">
    <property type="protein sequence ID" value="SDS96220.1"/>
    <property type="molecule type" value="Genomic_DNA"/>
</dbReference>
<dbReference type="Gene3D" id="3.40.630.30">
    <property type="match status" value="1"/>
</dbReference>
<sequence>MPIRDATENDLEQIVQLIKELASYEKAEDQVRATVDGLRSALFCEHPKVFCLIAQTDDGEVVGLALYFYNFSTWEGVHGLYLEDLFVRPAFRGSGFGGALLRRLARIACDNGFARMEWVVLNWNAPAIAVYDRIGGKPLDEWTTYRLSGDELSTFAAG</sequence>
<comment type="similarity">
    <text evidence="1">Belongs to the acetyltransferase family.</text>
</comment>
<dbReference type="PANTHER" id="PTHR10545:SF29">
    <property type="entry name" value="GH14572P-RELATED"/>
    <property type="match status" value="1"/>
</dbReference>
<dbReference type="PANTHER" id="PTHR10545">
    <property type="entry name" value="DIAMINE N-ACETYLTRANSFERASE"/>
    <property type="match status" value="1"/>
</dbReference>
<dbReference type="AlphaFoldDB" id="A0A1H1WHV1"/>
<organism evidence="5 6">
    <name type="scientific">Microlunatus soli</name>
    <dbReference type="NCBI Taxonomy" id="630515"/>
    <lineage>
        <taxon>Bacteria</taxon>
        <taxon>Bacillati</taxon>
        <taxon>Actinomycetota</taxon>
        <taxon>Actinomycetes</taxon>
        <taxon>Propionibacteriales</taxon>
        <taxon>Propionibacteriaceae</taxon>
        <taxon>Microlunatus</taxon>
    </lineage>
</organism>
<evidence type="ECO:0000313" key="5">
    <source>
        <dbReference type="EMBL" id="SDS96220.1"/>
    </source>
</evidence>
<reference evidence="5 6" key="1">
    <citation type="submission" date="2016-10" db="EMBL/GenBank/DDBJ databases">
        <authorList>
            <person name="de Groot N.N."/>
        </authorList>
    </citation>
    <scope>NUCLEOTIDE SEQUENCE [LARGE SCALE GENOMIC DNA]</scope>
    <source>
        <strain evidence="5 6">DSM 21800</strain>
    </source>
</reference>
<dbReference type="GO" id="GO:0008080">
    <property type="term" value="F:N-acetyltransferase activity"/>
    <property type="evidence" value="ECO:0007669"/>
    <property type="project" value="TreeGrafter"/>
</dbReference>
<dbReference type="InterPro" id="IPR016181">
    <property type="entry name" value="Acyl_CoA_acyltransferase"/>
</dbReference>
<dbReference type="FunFam" id="3.40.630.30:FF:000064">
    <property type="entry name" value="GNAT family acetyltransferase"/>
    <property type="match status" value="1"/>
</dbReference>
<feature type="domain" description="N-acetyltransferase" evidence="4">
    <location>
        <begin position="1"/>
        <end position="157"/>
    </location>
</feature>